<dbReference type="Gene3D" id="3.40.50.10260">
    <property type="entry name" value="YjeF N-terminal domain"/>
    <property type="match status" value="1"/>
</dbReference>
<feature type="binding site" evidence="17">
    <location>
        <position position="301"/>
    </location>
    <ligand>
        <name>(6S)-NADPHX</name>
        <dbReference type="ChEBI" id="CHEBI:64076"/>
    </ligand>
</feature>
<sequence>MNNLITYKSAKELDILSQEKYLIPSLSLMESAARCFYSAIKDKLINSKLTIFVAGSGNNGADSLAVARMAYCDGIKNINIYFVPGHQSKENKVQYDICKALEIPFTDNLDSELIVDGLIGVGFSGELSQEKRNIVDGINKANYIISIDCPSGLKEDGNSYCVKANETITFGYEKVAFYIGSNINYVGKITTLNPSFPLTSISLSDNYRRISYSDINLRKIDDREYKNKKGHVAIVGGSKEYSGAVRLSERAVFKCGAGLVTVFTSPEIYEVVANENLSPIVKKFEDLQSSNSYDSLLIGPGLTDLSGEEVIKLINLFNSKCVVVDAGAIKLLGENCNAISDNSNIIITPHLGEFRALLATLNIDSSNTLTSLIAVSKALKGATIVLKSSITIIYQKGMFYFLNEPNPALGVAGSGDVLAGLIACLKDPIQGVLLHSLAGRSAHERFGFFTCEELIDEVGRIR</sequence>
<dbReference type="PIRSF" id="PIRSF017184">
    <property type="entry name" value="Nnr"/>
    <property type="match status" value="1"/>
</dbReference>
<evidence type="ECO:0000256" key="8">
    <source>
        <dbReference type="ARBA" id="ARBA00022857"/>
    </source>
</evidence>
<evidence type="ECO:0000256" key="17">
    <source>
        <dbReference type="HAMAP-Rule" id="MF_01965"/>
    </source>
</evidence>
<evidence type="ECO:0000256" key="3">
    <source>
        <dbReference type="ARBA" id="ARBA00006001"/>
    </source>
</evidence>
<evidence type="ECO:0000256" key="11">
    <source>
        <dbReference type="ARBA" id="ARBA00023235"/>
    </source>
</evidence>
<feature type="binding site" evidence="17">
    <location>
        <position position="244"/>
    </location>
    <ligand>
        <name>(6S)-NADPHX</name>
        <dbReference type="ChEBI" id="CHEBI:64076"/>
    </ligand>
</feature>
<feature type="domain" description="YjeF C-terminal" evidence="19">
    <location>
        <begin position="209"/>
        <end position="462"/>
    </location>
</feature>
<evidence type="ECO:0000256" key="18">
    <source>
        <dbReference type="PIRNR" id="PIRNR017184"/>
    </source>
</evidence>
<evidence type="ECO:0000256" key="6">
    <source>
        <dbReference type="ARBA" id="ARBA00022741"/>
    </source>
</evidence>
<evidence type="ECO:0000256" key="12">
    <source>
        <dbReference type="ARBA" id="ARBA00023239"/>
    </source>
</evidence>
<comment type="subunit">
    <text evidence="17">Homotetramer.</text>
</comment>
<dbReference type="EMBL" id="VUNN01000001">
    <property type="protein sequence ID" value="MSU05396.1"/>
    <property type="molecule type" value="Genomic_DNA"/>
</dbReference>
<evidence type="ECO:0000256" key="4">
    <source>
        <dbReference type="ARBA" id="ARBA00009524"/>
    </source>
</evidence>
<reference evidence="21 22" key="1">
    <citation type="submission" date="2019-08" db="EMBL/GenBank/DDBJ databases">
        <title>In-depth cultivation of the pig gut microbiome towards novel bacterial diversity and tailored functional studies.</title>
        <authorList>
            <person name="Wylensek D."/>
            <person name="Hitch T.C.A."/>
            <person name="Clavel T."/>
        </authorList>
    </citation>
    <scope>NUCLEOTIDE SEQUENCE [LARGE SCALE GENOMIC DNA]</scope>
    <source>
        <strain evidence="21 22">NM-380-WT-3C1</strain>
    </source>
</reference>
<dbReference type="InterPro" id="IPR030677">
    <property type="entry name" value="Nnr"/>
</dbReference>
<dbReference type="CDD" id="cd01171">
    <property type="entry name" value="YXKO-related"/>
    <property type="match status" value="1"/>
</dbReference>
<comment type="similarity">
    <text evidence="3 18">In the N-terminal section; belongs to the NnrE/AIBP family.</text>
</comment>
<evidence type="ECO:0000259" key="20">
    <source>
        <dbReference type="PROSITE" id="PS51385"/>
    </source>
</evidence>
<comment type="similarity">
    <text evidence="17">Belongs to the NnrD/CARKD family.</text>
</comment>
<evidence type="ECO:0000256" key="7">
    <source>
        <dbReference type="ARBA" id="ARBA00022840"/>
    </source>
</evidence>
<evidence type="ECO:0000256" key="14">
    <source>
        <dbReference type="ARBA" id="ARBA00025153"/>
    </source>
</evidence>
<dbReference type="GO" id="GO:0005524">
    <property type="term" value="F:ATP binding"/>
    <property type="evidence" value="ECO:0007669"/>
    <property type="project" value="UniProtKB-UniRule"/>
</dbReference>
<comment type="cofactor">
    <cofactor evidence="17">
        <name>Mg(2+)</name>
        <dbReference type="ChEBI" id="CHEBI:18420"/>
    </cofactor>
</comment>
<keyword evidence="11 18" id="KW-0413">Isomerase</keyword>
<comment type="function">
    <text evidence="14 18">Bifunctional enzyme that catalyzes the epimerization of the S- and R-forms of NAD(P)HX and the dehydration of the S-form of NAD(P)HX at the expense of ADP, which is converted to AMP. This allows the repair of both epimers of NAD(P)HX, a damaged form of NAD(P)H that is a result of enzymatic or heat-dependent hydration.</text>
</comment>
<dbReference type="RefSeq" id="WP_154424292.1">
    <property type="nucleotide sequence ID" value="NZ_VUNN01000001.1"/>
</dbReference>
<evidence type="ECO:0000256" key="16">
    <source>
        <dbReference type="ARBA" id="ARBA00049209"/>
    </source>
</evidence>
<dbReference type="Pfam" id="PF03853">
    <property type="entry name" value="YjeF_N"/>
    <property type="match status" value="1"/>
</dbReference>
<evidence type="ECO:0000256" key="5">
    <source>
        <dbReference type="ARBA" id="ARBA00022723"/>
    </source>
</evidence>
<proteinExistence type="inferred from homology"/>
<comment type="similarity">
    <text evidence="4 18">In the C-terminal section; belongs to the NnrD/CARKD family.</text>
</comment>
<keyword evidence="7 17" id="KW-0067">ATP-binding</keyword>
<comment type="catalytic activity">
    <reaction evidence="2 18">
        <text>(6R)-NADPHX = (6S)-NADPHX</text>
        <dbReference type="Rhea" id="RHEA:32227"/>
        <dbReference type="ChEBI" id="CHEBI:64076"/>
        <dbReference type="ChEBI" id="CHEBI:64077"/>
        <dbReference type="EC" id="5.1.99.6"/>
    </reaction>
</comment>
<dbReference type="SUPFAM" id="SSF53613">
    <property type="entry name" value="Ribokinase-like"/>
    <property type="match status" value="1"/>
</dbReference>
<dbReference type="GO" id="GO:0052856">
    <property type="term" value="F:NAD(P)HX epimerase activity"/>
    <property type="evidence" value="ECO:0007669"/>
    <property type="project" value="UniProtKB-EC"/>
</dbReference>
<dbReference type="PANTHER" id="PTHR12592:SF0">
    <property type="entry name" value="ATP-DEPENDENT (S)-NAD(P)H-HYDRATE DEHYDRATASE"/>
    <property type="match status" value="1"/>
</dbReference>
<dbReference type="InterPro" id="IPR004443">
    <property type="entry name" value="YjeF_N_dom"/>
</dbReference>
<dbReference type="Proteomes" id="UP000460549">
    <property type="component" value="Unassembled WGS sequence"/>
</dbReference>
<dbReference type="InterPro" id="IPR017953">
    <property type="entry name" value="Carbohydrate_kinase_pred_CS"/>
</dbReference>
<evidence type="ECO:0000256" key="1">
    <source>
        <dbReference type="ARBA" id="ARBA00000013"/>
    </source>
</evidence>
<comment type="cofactor">
    <cofactor evidence="18">
        <name>K(+)</name>
        <dbReference type="ChEBI" id="CHEBI:29103"/>
    </cofactor>
    <text evidence="18">Binds 1 potassium ion per subunit.</text>
</comment>
<dbReference type="InterPro" id="IPR029056">
    <property type="entry name" value="Ribokinase-like"/>
</dbReference>
<comment type="function">
    <text evidence="17">Catalyzes the dehydration of the S-form of NAD(P)HX at the expense of ADP, which is converted to AMP. Together with NAD(P)HX epimerase, which catalyzes the epimerization of the S- and R-forms, the enzyme allows the repair of both epimers of NAD(P)HX, a damaged form of NAD(P)H that is a result of enzymatic or heat-dependent hydration.</text>
</comment>
<dbReference type="HAMAP" id="MF_01965">
    <property type="entry name" value="NADHX_dehydratase"/>
    <property type="match status" value="1"/>
</dbReference>
<dbReference type="PROSITE" id="PS51385">
    <property type="entry name" value="YJEF_N"/>
    <property type="match status" value="1"/>
</dbReference>
<dbReference type="GO" id="GO:0110051">
    <property type="term" value="P:metabolite repair"/>
    <property type="evidence" value="ECO:0007669"/>
    <property type="project" value="TreeGrafter"/>
</dbReference>
<comment type="catalytic activity">
    <reaction evidence="16 17 18">
        <text>(6S)-NADPHX + ADP = AMP + phosphate + NADPH + H(+)</text>
        <dbReference type="Rhea" id="RHEA:32235"/>
        <dbReference type="ChEBI" id="CHEBI:15378"/>
        <dbReference type="ChEBI" id="CHEBI:43474"/>
        <dbReference type="ChEBI" id="CHEBI:57783"/>
        <dbReference type="ChEBI" id="CHEBI:64076"/>
        <dbReference type="ChEBI" id="CHEBI:456215"/>
        <dbReference type="ChEBI" id="CHEBI:456216"/>
        <dbReference type="EC" id="4.2.1.136"/>
    </reaction>
</comment>
<dbReference type="Pfam" id="PF01256">
    <property type="entry name" value="Carb_kinase"/>
    <property type="match status" value="1"/>
</dbReference>
<dbReference type="EC" id="4.2.1.136" evidence="17"/>
<keyword evidence="22" id="KW-1185">Reference proteome</keyword>
<evidence type="ECO:0000313" key="22">
    <source>
        <dbReference type="Proteomes" id="UP000460549"/>
    </source>
</evidence>
<dbReference type="PROSITE" id="PS51383">
    <property type="entry name" value="YJEF_C_3"/>
    <property type="match status" value="1"/>
</dbReference>
<keyword evidence="10 17" id="KW-0520">NAD</keyword>
<keyword evidence="6 17" id="KW-0547">Nucleotide-binding</keyword>
<keyword evidence="12 17" id="KW-0456">Lyase</keyword>
<dbReference type="SUPFAM" id="SSF64153">
    <property type="entry name" value="YjeF N-terminal domain-like"/>
    <property type="match status" value="1"/>
</dbReference>
<dbReference type="PROSITE" id="PS01050">
    <property type="entry name" value="YJEF_C_2"/>
    <property type="match status" value="1"/>
</dbReference>
<comment type="catalytic activity">
    <reaction evidence="1 18">
        <text>(6R)-NADHX = (6S)-NADHX</text>
        <dbReference type="Rhea" id="RHEA:32215"/>
        <dbReference type="ChEBI" id="CHEBI:64074"/>
        <dbReference type="ChEBI" id="CHEBI:64075"/>
        <dbReference type="EC" id="5.1.99.6"/>
    </reaction>
</comment>
<evidence type="ECO:0000313" key="21">
    <source>
        <dbReference type="EMBL" id="MSU05396.1"/>
    </source>
</evidence>
<dbReference type="GO" id="GO:0046496">
    <property type="term" value="P:nicotinamide nucleotide metabolic process"/>
    <property type="evidence" value="ECO:0007669"/>
    <property type="project" value="UniProtKB-UniRule"/>
</dbReference>
<comment type="caution">
    <text evidence="21">The sequence shown here is derived from an EMBL/GenBank/DDBJ whole genome shotgun (WGS) entry which is preliminary data.</text>
</comment>
<evidence type="ECO:0000256" key="10">
    <source>
        <dbReference type="ARBA" id="ARBA00023027"/>
    </source>
</evidence>
<feature type="binding site" evidence="17">
    <location>
        <position position="416"/>
    </location>
    <ligand>
        <name>(6S)-NADPHX</name>
        <dbReference type="ChEBI" id="CHEBI:64076"/>
    </ligand>
</feature>
<dbReference type="GO" id="GO:0052855">
    <property type="term" value="F:ADP-dependent NAD(P)H-hydrate dehydratase activity"/>
    <property type="evidence" value="ECO:0007669"/>
    <property type="project" value="UniProtKB-UniRule"/>
</dbReference>
<feature type="binding site" evidence="17">
    <location>
        <position position="415"/>
    </location>
    <ligand>
        <name>AMP</name>
        <dbReference type="ChEBI" id="CHEBI:456215"/>
    </ligand>
</feature>
<organism evidence="21 22">
    <name type="scientific">Bullifex porci</name>
    <dbReference type="NCBI Taxonomy" id="2606638"/>
    <lineage>
        <taxon>Bacteria</taxon>
        <taxon>Pseudomonadati</taxon>
        <taxon>Spirochaetota</taxon>
        <taxon>Spirochaetia</taxon>
        <taxon>Spirochaetales</taxon>
        <taxon>Spirochaetaceae</taxon>
        <taxon>Bullifex</taxon>
    </lineage>
</organism>
<dbReference type="PANTHER" id="PTHR12592">
    <property type="entry name" value="ATP-DEPENDENT (S)-NAD(P)H-HYDRATE DEHYDRATASE FAMILY MEMBER"/>
    <property type="match status" value="1"/>
</dbReference>
<keyword evidence="13" id="KW-0511">Multifunctional enzyme</keyword>
<evidence type="ECO:0000259" key="19">
    <source>
        <dbReference type="PROSITE" id="PS51383"/>
    </source>
</evidence>
<accession>A0A7X2PAL7</accession>
<dbReference type="AlphaFoldDB" id="A0A7X2PAL7"/>
<dbReference type="GO" id="GO:0046872">
    <property type="term" value="F:metal ion binding"/>
    <property type="evidence" value="ECO:0007669"/>
    <property type="project" value="UniProtKB-UniRule"/>
</dbReference>
<keyword evidence="9 18" id="KW-0630">Potassium</keyword>
<comment type="catalytic activity">
    <reaction evidence="15 17 18">
        <text>(6S)-NADHX + ADP = AMP + phosphate + NADH + H(+)</text>
        <dbReference type="Rhea" id="RHEA:32223"/>
        <dbReference type="ChEBI" id="CHEBI:15378"/>
        <dbReference type="ChEBI" id="CHEBI:43474"/>
        <dbReference type="ChEBI" id="CHEBI:57945"/>
        <dbReference type="ChEBI" id="CHEBI:64074"/>
        <dbReference type="ChEBI" id="CHEBI:456215"/>
        <dbReference type="ChEBI" id="CHEBI:456216"/>
        <dbReference type="EC" id="4.2.1.136"/>
    </reaction>
</comment>
<gene>
    <name evidence="17" type="primary">nnrD</name>
    <name evidence="21" type="ORF">FYJ80_01165</name>
</gene>
<feature type="binding site" evidence="17">
    <location>
        <position position="350"/>
    </location>
    <ligand>
        <name>(6S)-NADPHX</name>
        <dbReference type="ChEBI" id="CHEBI:64076"/>
    </ligand>
</feature>
<evidence type="ECO:0000256" key="13">
    <source>
        <dbReference type="ARBA" id="ARBA00023268"/>
    </source>
</evidence>
<keyword evidence="5 18" id="KW-0479">Metal-binding</keyword>
<evidence type="ECO:0000256" key="2">
    <source>
        <dbReference type="ARBA" id="ARBA00000909"/>
    </source>
</evidence>
<dbReference type="InterPro" id="IPR000631">
    <property type="entry name" value="CARKD"/>
</dbReference>
<feature type="binding site" evidence="17">
    <location>
        <begin position="387"/>
        <end position="391"/>
    </location>
    <ligand>
        <name>AMP</name>
        <dbReference type="ChEBI" id="CHEBI:456215"/>
    </ligand>
</feature>
<feature type="domain" description="YjeF N-terminal" evidence="20">
    <location>
        <begin position="10"/>
        <end position="202"/>
    </location>
</feature>
<evidence type="ECO:0000256" key="15">
    <source>
        <dbReference type="ARBA" id="ARBA00048238"/>
    </source>
</evidence>
<name>A0A7X2PAL7_9SPIO</name>
<keyword evidence="8 17" id="KW-0521">NADP</keyword>
<protein>
    <recommendedName>
        <fullName evidence="17">ADP-dependent (S)-NAD(P)H-hydrate dehydratase</fullName>
        <ecNumber evidence="17">4.2.1.136</ecNumber>
    </recommendedName>
    <alternativeName>
        <fullName evidence="17">ADP-dependent NAD(P)HX dehydratase</fullName>
    </alternativeName>
</protein>
<dbReference type="InterPro" id="IPR036652">
    <property type="entry name" value="YjeF_N_dom_sf"/>
</dbReference>
<dbReference type="Gene3D" id="3.40.1190.20">
    <property type="match status" value="1"/>
</dbReference>
<evidence type="ECO:0000256" key="9">
    <source>
        <dbReference type="ARBA" id="ARBA00022958"/>
    </source>
</evidence>